<accession>A0A2T7A3V8</accession>
<proteinExistence type="predicted"/>
<name>A0A2T7A3V8_TUBBO</name>
<dbReference type="AlphaFoldDB" id="A0A2T7A3V8"/>
<comment type="caution">
    <text evidence="1">The sequence shown here is derived from an EMBL/GenBank/DDBJ whole genome shotgun (WGS) entry which is preliminary data.</text>
</comment>
<reference evidence="1 2" key="1">
    <citation type="submission" date="2017-04" db="EMBL/GenBank/DDBJ databases">
        <title>Draft genome sequence of Tuber borchii Vittad., a whitish edible truffle.</title>
        <authorList>
            <consortium name="DOE Joint Genome Institute"/>
            <person name="Murat C."/>
            <person name="Kuo A."/>
            <person name="Barry K.W."/>
            <person name="Clum A."/>
            <person name="Dockter R.B."/>
            <person name="Fauchery L."/>
            <person name="Iotti M."/>
            <person name="Kohler A."/>
            <person name="Labutti K."/>
            <person name="Lindquist E.A."/>
            <person name="Lipzen A."/>
            <person name="Ohm R.A."/>
            <person name="Wang M."/>
            <person name="Grigoriev I.V."/>
            <person name="Zambonelli A."/>
            <person name="Martin F.M."/>
        </authorList>
    </citation>
    <scope>NUCLEOTIDE SEQUENCE [LARGE SCALE GENOMIC DNA]</scope>
    <source>
        <strain evidence="1 2">Tbo3840</strain>
    </source>
</reference>
<protein>
    <submittedName>
        <fullName evidence="1">Uncharacterized protein</fullName>
    </submittedName>
</protein>
<evidence type="ECO:0000313" key="2">
    <source>
        <dbReference type="Proteomes" id="UP000244722"/>
    </source>
</evidence>
<keyword evidence="2" id="KW-1185">Reference proteome</keyword>
<dbReference type="EMBL" id="NESQ01000028">
    <property type="protein sequence ID" value="PUU82437.1"/>
    <property type="molecule type" value="Genomic_DNA"/>
</dbReference>
<organism evidence="1 2">
    <name type="scientific">Tuber borchii</name>
    <name type="common">White truffle</name>
    <dbReference type="NCBI Taxonomy" id="42251"/>
    <lineage>
        <taxon>Eukaryota</taxon>
        <taxon>Fungi</taxon>
        <taxon>Dikarya</taxon>
        <taxon>Ascomycota</taxon>
        <taxon>Pezizomycotina</taxon>
        <taxon>Pezizomycetes</taxon>
        <taxon>Pezizales</taxon>
        <taxon>Tuberaceae</taxon>
        <taxon>Tuber</taxon>
    </lineage>
</organism>
<sequence>MKREVEAAQENGQSTFRHIFGSNCNKIEVEVDYGDKIGEYEEKAMSWNIEEYASVKPPALPKDTQYKDYKNGSFRIHTSAHAKLGSVTTKDTKRKGHMKKAVLPLFKAMEAITRAQRILLAAVDLECLQEYEKIIGKCLDHRTSFETDE</sequence>
<gene>
    <name evidence="1" type="ORF">B9Z19DRAFT_1120762</name>
</gene>
<dbReference type="Proteomes" id="UP000244722">
    <property type="component" value="Unassembled WGS sequence"/>
</dbReference>
<evidence type="ECO:0000313" key="1">
    <source>
        <dbReference type="EMBL" id="PUU82437.1"/>
    </source>
</evidence>
<dbReference type="OrthoDB" id="4638065at2759"/>